<dbReference type="PROSITE" id="PS50109">
    <property type="entry name" value="HIS_KIN"/>
    <property type="match status" value="1"/>
</dbReference>
<keyword evidence="15" id="KW-1185">Reference proteome</keyword>
<dbReference type="PANTHER" id="PTHR43065">
    <property type="entry name" value="SENSOR HISTIDINE KINASE"/>
    <property type="match status" value="1"/>
</dbReference>
<dbReference type="RefSeq" id="WP_200230156.1">
    <property type="nucleotide sequence ID" value="NZ_NRRT01000043.1"/>
</dbReference>
<dbReference type="EMBL" id="NRRU01000040">
    <property type="protein sequence ID" value="MBK1713523.1"/>
    <property type="molecule type" value="Genomic_DNA"/>
</dbReference>
<dbReference type="InterPro" id="IPR035965">
    <property type="entry name" value="PAS-like_dom_sf"/>
</dbReference>
<evidence type="ECO:0000256" key="5">
    <source>
        <dbReference type="ARBA" id="ARBA00022679"/>
    </source>
</evidence>
<dbReference type="SUPFAM" id="SSF55785">
    <property type="entry name" value="PYP-like sensor domain (PAS domain)"/>
    <property type="match status" value="1"/>
</dbReference>
<dbReference type="InterPro" id="IPR004358">
    <property type="entry name" value="Sig_transdc_His_kin-like_C"/>
</dbReference>
<dbReference type="PROSITE" id="PS50885">
    <property type="entry name" value="HAMP"/>
    <property type="match status" value="1"/>
</dbReference>
<dbReference type="SMART" id="SM00388">
    <property type="entry name" value="HisKA"/>
    <property type="match status" value="1"/>
</dbReference>
<comment type="caution">
    <text evidence="14">The sequence shown here is derived from an EMBL/GenBank/DDBJ whole genome shotgun (WGS) entry which is preliminary data.</text>
</comment>
<dbReference type="SMART" id="SM00304">
    <property type="entry name" value="HAMP"/>
    <property type="match status" value="1"/>
</dbReference>
<evidence type="ECO:0000256" key="6">
    <source>
        <dbReference type="ARBA" id="ARBA00022741"/>
    </source>
</evidence>
<name>A0ABS1DVK4_RUBGE</name>
<evidence type="ECO:0000256" key="9">
    <source>
        <dbReference type="ARBA" id="ARBA00023012"/>
    </source>
</evidence>
<feature type="transmembrane region" description="Helical" evidence="10">
    <location>
        <begin position="213"/>
        <end position="236"/>
    </location>
</feature>
<reference evidence="14" key="1">
    <citation type="submission" date="2017-08" db="EMBL/GenBank/DDBJ databases">
        <authorList>
            <person name="Imhoff J.F."/>
            <person name="Rahn T."/>
            <person name="Kuenzel S."/>
            <person name="Neulinger S.C."/>
        </authorList>
    </citation>
    <scope>NUCLEOTIDE SEQUENCE</scope>
    <source>
        <strain evidence="14">IM 151</strain>
    </source>
</reference>
<dbReference type="InterPro" id="IPR005467">
    <property type="entry name" value="His_kinase_dom"/>
</dbReference>
<dbReference type="Gene3D" id="3.30.565.10">
    <property type="entry name" value="Histidine kinase-like ATPase, C-terminal domain"/>
    <property type="match status" value="1"/>
</dbReference>
<dbReference type="NCBIfam" id="NF008468">
    <property type="entry name" value="PRK11360.1"/>
    <property type="match status" value="1"/>
</dbReference>
<dbReference type="InterPro" id="IPR013767">
    <property type="entry name" value="PAS_fold"/>
</dbReference>
<evidence type="ECO:0000313" key="14">
    <source>
        <dbReference type="EMBL" id="MBK1713523.1"/>
    </source>
</evidence>
<dbReference type="InterPro" id="IPR003594">
    <property type="entry name" value="HATPase_dom"/>
</dbReference>
<dbReference type="Pfam" id="PF00989">
    <property type="entry name" value="PAS"/>
    <property type="match status" value="1"/>
</dbReference>
<sequence length="636" mass="68897">MTTTDPAHARRAGNPRPRHHRVQEFLQPFHTLRNRLIATSLVVVALPIAGVAIALVYQERGAVLVEKEKKLYAITRILDSELGPGFDAYLAGVPGGWDNREAAIRRLSERLTPLTDRVAAAEPGIGVGYYVRRLDAIVTYGPSRDYAYTIGRSIPADHPGREVMALNQPRVTEGSLVRGSILNAMRPIERKGQVIGYVWANETTEAIGLQQRLTYLAAVATALFGFGVAFVLVWVMSHRLAREVDVVVDGLEAMETDLRYRIPPLRDELGVVVDAINGMAKALLDARSLTENILSSVADGIVAVDHRGVVTAINPAAQKLYEVTAEQALGRPYRDLFTSNRTHSALLDTLDSGRTNVGVAVELTRGEHTFKVDASASVLRDGDGRPIGAVVVLKDVSERDRLMVQVMRADRLAALGELTAGIAHEIRNPLTSIRGFLQYLQDCESIEEWRHYGPLIIREVDSLNHIVGELLAFGRPRPPQIDSIDIGELVRETAFLARGRSDAQVAVKLEPGLPGIEGDREALKQAILNLLINAIQALPQGGHVEIAVAAVDAGLVSIAVCDDGVGISPENLAKVFDPFFSTKASGTGLGLAMVHRIVDAHAGTISIDSHIGEGTTVEIRLPIRCPRPDQTSDPAP</sequence>
<keyword evidence="10" id="KW-0472">Membrane</keyword>
<dbReference type="SMART" id="SM00387">
    <property type="entry name" value="HATPase_c"/>
    <property type="match status" value="1"/>
</dbReference>
<evidence type="ECO:0000256" key="2">
    <source>
        <dbReference type="ARBA" id="ARBA00004370"/>
    </source>
</evidence>
<evidence type="ECO:0000259" key="12">
    <source>
        <dbReference type="PROSITE" id="PS50112"/>
    </source>
</evidence>
<evidence type="ECO:0000256" key="10">
    <source>
        <dbReference type="SAM" id="Phobius"/>
    </source>
</evidence>
<evidence type="ECO:0000313" key="15">
    <source>
        <dbReference type="Proteomes" id="UP001041814"/>
    </source>
</evidence>
<dbReference type="Pfam" id="PF02518">
    <property type="entry name" value="HATPase_c"/>
    <property type="match status" value="1"/>
</dbReference>
<keyword evidence="8" id="KW-0067">ATP-binding</keyword>
<keyword evidence="7 14" id="KW-0418">Kinase</keyword>
<keyword evidence="4" id="KW-0597">Phosphoprotein</keyword>
<gene>
    <name evidence="14" type="ORF">CKO43_12120</name>
</gene>
<comment type="subcellular location">
    <subcellularLocation>
        <location evidence="2">Membrane</location>
    </subcellularLocation>
</comment>
<evidence type="ECO:0000259" key="11">
    <source>
        <dbReference type="PROSITE" id="PS50109"/>
    </source>
</evidence>
<evidence type="ECO:0000256" key="3">
    <source>
        <dbReference type="ARBA" id="ARBA00012438"/>
    </source>
</evidence>
<dbReference type="SUPFAM" id="SSF47384">
    <property type="entry name" value="Homodimeric domain of signal transducing histidine kinase"/>
    <property type="match status" value="1"/>
</dbReference>
<dbReference type="InterPro" id="IPR036097">
    <property type="entry name" value="HisK_dim/P_sf"/>
</dbReference>
<dbReference type="Pfam" id="PF00512">
    <property type="entry name" value="HisKA"/>
    <property type="match status" value="1"/>
</dbReference>
<reference evidence="14" key="2">
    <citation type="journal article" date="2020" name="Microorganisms">
        <title>Osmotic Adaptation and Compatible Solute Biosynthesis of Phototrophic Bacteria as Revealed from Genome Analyses.</title>
        <authorList>
            <person name="Imhoff J.F."/>
            <person name="Rahn T."/>
            <person name="Kunzel S."/>
            <person name="Keller A."/>
            <person name="Neulinger S.C."/>
        </authorList>
    </citation>
    <scope>NUCLEOTIDE SEQUENCE</scope>
    <source>
        <strain evidence="14">IM 151</strain>
    </source>
</reference>
<feature type="domain" description="PAS" evidence="12">
    <location>
        <begin position="286"/>
        <end position="331"/>
    </location>
</feature>
<dbReference type="NCBIfam" id="TIGR00229">
    <property type="entry name" value="sensory_box"/>
    <property type="match status" value="1"/>
</dbReference>
<dbReference type="PANTHER" id="PTHR43065:SF10">
    <property type="entry name" value="PEROXIDE STRESS-ACTIVATED HISTIDINE KINASE MAK3"/>
    <property type="match status" value="1"/>
</dbReference>
<organism evidence="14 15">
    <name type="scientific">Rubrivivax gelatinosus</name>
    <name type="common">Rhodocyclus gelatinosus</name>
    <name type="synonym">Rhodopseudomonas gelatinosa</name>
    <dbReference type="NCBI Taxonomy" id="28068"/>
    <lineage>
        <taxon>Bacteria</taxon>
        <taxon>Pseudomonadati</taxon>
        <taxon>Pseudomonadota</taxon>
        <taxon>Betaproteobacteria</taxon>
        <taxon>Burkholderiales</taxon>
        <taxon>Sphaerotilaceae</taxon>
        <taxon>Rubrivivax</taxon>
    </lineage>
</organism>
<dbReference type="Gene3D" id="1.10.287.130">
    <property type="match status" value="1"/>
</dbReference>
<keyword evidence="6" id="KW-0547">Nucleotide-binding</keyword>
<dbReference type="Proteomes" id="UP001041814">
    <property type="component" value="Unassembled WGS sequence"/>
</dbReference>
<keyword evidence="5" id="KW-0808">Transferase</keyword>
<feature type="domain" description="HAMP" evidence="13">
    <location>
        <begin position="238"/>
        <end position="288"/>
    </location>
</feature>
<protein>
    <recommendedName>
        <fullName evidence="3">histidine kinase</fullName>
        <ecNumber evidence="3">2.7.13.3</ecNumber>
    </recommendedName>
</protein>
<dbReference type="PRINTS" id="PR00344">
    <property type="entry name" value="BCTRLSENSOR"/>
</dbReference>
<feature type="transmembrane region" description="Helical" evidence="10">
    <location>
        <begin position="36"/>
        <end position="57"/>
    </location>
</feature>
<dbReference type="GO" id="GO:0016301">
    <property type="term" value="F:kinase activity"/>
    <property type="evidence" value="ECO:0007669"/>
    <property type="project" value="UniProtKB-KW"/>
</dbReference>
<evidence type="ECO:0000256" key="1">
    <source>
        <dbReference type="ARBA" id="ARBA00000085"/>
    </source>
</evidence>
<accession>A0ABS1DVK4</accession>
<dbReference type="InterPro" id="IPR003660">
    <property type="entry name" value="HAMP_dom"/>
</dbReference>
<dbReference type="InterPro" id="IPR003661">
    <property type="entry name" value="HisK_dim/P_dom"/>
</dbReference>
<evidence type="ECO:0000259" key="13">
    <source>
        <dbReference type="PROSITE" id="PS50885"/>
    </source>
</evidence>
<evidence type="ECO:0000256" key="8">
    <source>
        <dbReference type="ARBA" id="ARBA00022840"/>
    </source>
</evidence>
<dbReference type="Gene3D" id="6.10.340.10">
    <property type="match status" value="1"/>
</dbReference>
<keyword evidence="9" id="KW-0902">Two-component regulatory system</keyword>
<evidence type="ECO:0000256" key="7">
    <source>
        <dbReference type="ARBA" id="ARBA00022777"/>
    </source>
</evidence>
<dbReference type="InterPro" id="IPR000014">
    <property type="entry name" value="PAS"/>
</dbReference>
<dbReference type="EC" id="2.7.13.3" evidence="3"/>
<dbReference type="InterPro" id="IPR036890">
    <property type="entry name" value="HATPase_C_sf"/>
</dbReference>
<dbReference type="PROSITE" id="PS50112">
    <property type="entry name" value="PAS"/>
    <property type="match status" value="1"/>
</dbReference>
<dbReference type="SMART" id="SM00091">
    <property type="entry name" value="PAS"/>
    <property type="match status" value="1"/>
</dbReference>
<evidence type="ECO:0000256" key="4">
    <source>
        <dbReference type="ARBA" id="ARBA00022553"/>
    </source>
</evidence>
<dbReference type="SUPFAM" id="SSF55874">
    <property type="entry name" value="ATPase domain of HSP90 chaperone/DNA topoisomerase II/histidine kinase"/>
    <property type="match status" value="1"/>
</dbReference>
<keyword evidence="10" id="KW-0812">Transmembrane</keyword>
<comment type="catalytic activity">
    <reaction evidence="1">
        <text>ATP + protein L-histidine = ADP + protein N-phospho-L-histidine.</text>
        <dbReference type="EC" id="2.7.13.3"/>
    </reaction>
</comment>
<dbReference type="Gene3D" id="3.30.450.20">
    <property type="entry name" value="PAS domain"/>
    <property type="match status" value="1"/>
</dbReference>
<dbReference type="CDD" id="cd00130">
    <property type="entry name" value="PAS"/>
    <property type="match status" value="1"/>
</dbReference>
<keyword evidence="10" id="KW-1133">Transmembrane helix</keyword>
<proteinExistence type="predicted"/>
<feature type="domain" description="Histidine kinase" evidence="11">
    <location>
        <begin position="421"/>
        <end position="625"/>
    </location>
</feature>
<dbReference type="CDD" id="cd00082">
    <property type="entry name" value="HisKA"/>
    <property type="match status" value="1"/>
</dbReference>